<name>A0A392U9D4_9FABA</name>
<keyword evidence="3" id="KW-1185">Reference proteome</keyword>
<dbReference type="Proteomes" id="UP000265520">
    <property type="component" value="Unassembled WGS sequence"/>
</dbReference>
<evidence type="ECO:0000313" key="2">
    <source>
        <dbReference type="EMBL" id="MCI69648.1"/>
    </source>
</evidence>
<dbReference type="AlphaFoldDB" id="A0A392U9D4"/>
<sequence length="46" mass="5481">RQFLRAESKWRRSKEGKEREYSASLTATIGLLVWESMSKWLASEDY</sequence>
<reference evidence="2 3" key="1">
    <citation type="journal article" date="2018" name="Front. Plant Sci.">
        <title>Red Clover (Trifolium pratense) and Zigzag Clover (T. medium) - A Picture of Genomic Similarities and Differences.</title>
        <authorList>
            <person name="Dluhosova J."/>
            <person name="Istvanek J."/>
            <person name="Nedelnik J."/>
            <person name="Repkova J."/>
        </authorList>
    </citation>
    <scope>NUCLEOTIDE SEQUENCE [LARGE SCALE GENOMIC DNA]</scope>
    <source>
        <strain evidence="3">cv. 10/8</strain>
        <tissue evidence="2">Leaf</tissue>
    </source>
</reference>
<keyword evidence="1" id="KW-0812">Transmembrane</keyword>
<evidence type="ECO:0000256" key="1">
    <source>
        <dbReference type="SAM" id="Phobius"/>
    </source>
</evidence>
<organism evidence="2 3">
    <name type="scientific">Trifolium medium</name>
    <dbReference type="NCBI Taxonomy" id="97028"/>
    <lineage>
        <taxon>Eukaryota</taxon>
        <taxon>Viridiplantae</taxon>
        <taxon>Streptophyta</taxon>
        <taxon>Embryophyta</taxon>
        <taxon>Tracheophyta</taxon>
        <taxon>Spermatophyta</taxon>
        <taxon>Magnoliopsida</taxon>
        <taxon>eudicotyledons</taxon>
        <taxon>Gunneridae</taxon>
        <taxon>Pentapetalae</taxon>
        <taxon>rosids</taxon>
        <taxon>fabids</taxon>
        <taxon>Fabales</taxon>
        <taxon>Fabaceae</taxon>
        <taxon>Papilionoideae</taxon>
        <taxon>50 kb inversion clade</taxon>
        <taxon>NPAAA clade</taxon>
        <taxon>Hologalegina</taxon>
        <taxon>IRL clade</taxon>
        <taxon>Trifolieae</taxon>
        <taxon>Trifolium</taxon>
    </lineage>
</organism>
<keyword evidence="1" id="KW-0472">Membrane</keyword>
<feature type="transmembrane region" description="Helical" evidence="1">
    <location>
        <begin position="21"/>
        <end position="42"/>
    </location>
</feature>
<evidence type="ECO:0000313" key="3">
    <source>
        <dbReference type="Proteomes" id="UP000265520"/>
    </source>
</evidence>
<dbReference type="EMBL" id="LXQA010760396">
    <property type="protein sequence ID" value="MCI69648.1"/>
    <property type="molecule type" value="Genomic_DNA"/>
</dbReference>
<feature type="non-terminal residue" evidence="2">
    <location>
        <position position="1"/>
    </location>
</feature>
<comment type="caution">
    <text evidence="2">The sequence shown here is derived from an EMBL/GenBank/DDBJ whole genome shotgun (WGS) entry which is preliminary data.</text>
</comment>
<accession>A0A392U9D4</accession>
<proteinExistence type="predicted"/>
<protein>
    <submittedName>
        <fullName evidence="2">Uncharacterized protein</fullName>
    </submittedName>
</protein>
<keyword evidence="1" id="KW-1133">Transmembrane helix</keyword>